<proteinExistence type="predicted"/>
<keyword evidence="3" id="KW-1185">Reference proteome</keyword>
<dbReference type="Gene3D" id="3.40.50.1460">
    <property type="match status" value="1"/>
</dbReference>
<keyword evidence="1" id="KW-0732">Signal</keyword>
<dbReference type="EMBL" id="CP037423">
    <property type="protein sequence ID" value="QDV46342.1"/>
    <property type="molecule type" value="Genomic_DNA"/>
</dbReference>
<dbReference type="Proteomes" id="UP000319004">
    <property type="component" value="Chromosome"/>
</dbReference>
<reference evidence="2 3" key="1">
    <citation type="submission" date="2019-03" db="EMBL/GenBank/DDBJ databases">
        <title>Deep-cultivation of Planctomycetes and their phenomic and genomic characterization uncovers novel biology.</title>
        <authorList>
            <person name="Wiegand S."/>
            <person name="Jogler M."/>
            <person name="Boedeker C."/>
            <person name="Pinto D."/>
            <person name="Vollmers J."/>
            <person name="Rivas-Marin E."/>
            <person name="Kohn T."/>
            <person name="Peeters S.H."/>
            <person name="Heuer A."/>
            <person name="Rast P."/>
            <person name="Oberbeckmann S."/>
            <person name="Bunk B."/>
            <person name="Jeske O."/>
            <person name="Meyerdierks A."/>
            <person name="Storesund J.E."/>
            <person name="Kallscheuer N."/>
            <person name="Luecker S."/>
            <person name="Lage O.M."/>
            <person name="Pohl T."/>
            <person name="Merkel B.J."/>
            <person name="Hornburger P."/>
            <person name="Mueller R.-W."/>
            <person name="Bruemmer F."/>
            <person name="Labrenz M."/>
            <person name="Spormann A.M."/>
            <person name="Op den Camp H."/>
            <person name="Overmann J."/>
            <person name="Amann R."/>
            <person name="Jetten M.S.M."/>
            <person name="Mascher T."/>
            <person name="Medema M.H."/>
            <person name="Devos D.P."/>
            <person name="Kaster A.-K."/>
            <person name="Ovreas L."/>
            <person name="Rohde M."/>
            <person name="Galperin M.Y."/>
            <person name="Jogler C."/>
        </authorList>
    </citation>
    <scope>NUCLEOTIDE SEQUENCE [LARGE SCALE GENOMIC DNA]</scope>
    <source>
        <strain evidence="2 3">Enr13</strain>
    </source>
</reference>
<evidence type="ECO:0000313" key="3">
    <source>
        <dbReference type="Proteomes" id="UP000319004"/>
    </source>
</evidence>
<gene>
    <name evidence="2" type="ORF">Enr13x_62510</name>
</gene>
<feature type="chain" id="PRO_5022004632" description="Caspase domain protein" evidence="1">
    <location>
        <begin position="29"/>
        <end position="492"/>
    </location>
</feature>
<dbReference type="KEGG" id="snep:Enr13x_62510"/>
<protein>
    <recommendedName>
        <fullName evidence="4">Caspase domain protein</fullName>
    </recommendedName>
</protein>
<accession>A0A518HZQ8</accession>
<sequence precursor="true">MRRISTQAIPLACFTLALTLLTPPLARSADYFLTIGGGYSPSGNQASLENNVLFFQRVLDETNLDQTHNDVFFSDGSADGPDVQVMDPRSIPKANRLMAEFFGSRSSLGLSYRNHRIPEVRGSTRPENIRKWFDEVGVTMTAGDRLLLFVTAHGNKSADSNDPYNTTIATWNNSSIKMREFVSLLDGLAVGVDVVAVMVQCHSGGFAKLIYNAGEPDRGLSPQRRCAFFATVHDRPAAGCTPEVDEASYVEYSTYFWAALSGRSRTGDPIDPPDYNHDGVVSFDEAHAYTILTADTIDLPIKTSGEFLSQYSTFADGDSKLLSNEESYDLVLSLATTTQAAILDGLSEQLNLTGNDRLVDAWKALEDGRRRGRSRRRAPESSSAQLRRKIAGDLKRRWPELANVLNPVSVELMTSRAAEFVAAVEKHRDYKRYRELADTPKPDPTKQNVKYDRFLRVADNVLLAENLRRLGDEERIAQYEALVAAESGSLID</sequence>
<evidence type="ECO:0000256" key="1">
    <source>
        <dbReference type="SAM" id="SignalP"/>
    </source>
</evidence>
<dbReference type="AlphaFoldDB" id="A0A518HZQ8"/>
<evidence type="ECO:0000313" key="2">
    <source>
        <dbReference type="EMBL" id="QDV46342.1"/>
    </source>
</evidence>
<feature type="signal peptide" evidence="1">
    <location>
        <begin position="1"/>
        <end position="28"/>
    </location>
</feature>
<evidence type="ECO:0008006" key="4">
    <source>
        <dbReference type="Google" id="ProtNLM"/>
    </source>
</evidence>
<name>A0A518HZQ8_9BACT</name>
<organism evidence="2 3">
    <name type="scientific">Stieleria neptunia</name>
    <dbReference type="NCBI Taxonomy" id="2527979"/>
    <lineage>
        <taxon>Bacteria</taxon>
        <taxon>Pseudomonadati</taxon>
        <taxon>Planctomycetota</taxon>
        <taxon>Planctomycetia</taxon>
        <taxon>Pirellulales</taxon>
        <taxon>Pirellulaceae</taxon>
        <taxon>Stieleria</taxon>
    </lineage>
</organism>
<dbReference type="RefSeq" id="WP_231743854.1">
    <property type="nucleotide sequence ID" value="NZ_CP037423.1"/>
</dbReference>